<keyword evidence="3" id="KW-1185">Reference proteome</keyword>
<proteinExistence type="predicted"/>
<gene>
    <name evidence="2" type="ORF">CLO192961_LOCUS291827</name>
</gene>
<accession>A0ABY6UHI3</accession>
<dbReference type="Proteomes" id="UP000766486">
    <property type="component" value="Unassembled WGS sequence"/>
</dbReference>
<evidence type="ECO:0000256" key="1">
    <source>
        <dbReference type="SAM" id="MobiDB-lite"/>
    </source>
</evidence>
<dbReference type="EMBL" id="CABFNS010000823">
    <property type="protein sequence ID" value="VUC30689.1"/>
    <property type="molecule type" value="Genomic_DNA"/>
</dbReference>
<organism evidence="2 3">
    <name type="scientific">Bionectria ochroleuca</name>
    <name type="common">Gliocladium roseum</name>
    <dbReference type="NCBI Taxonomy" id="29856"/>
    <lineage>
        <taxon>Eukaryota</taxon>
        <taxon>Fungi</taxon>
        <taxon>Dikarya</taxon>
        <taxon>Ascomycota</taxon>
        <taxon>Pezizomycotina</taxon>
        <taxon>Sordariomycetes</taxon>
        <taxon>Hypocreomycetidae</taxon>
        <taxon>Hypocreales</taxon>
        <taxon>Bionectriaceae</taxon>
        <taxon>Clonostachys</taxon>
    </lineage>
</organism>
<comment type="caution">
    <text evidence="2">The sequence shown here is derived from an EMBL/GenBank/DDBJ whole genome shotgun (WGS) entry which is preliminary data.</text>
</comment>
<sequence>MPAPVVAFPRPVAVSVGNETPVAPGLVPAEAVVLFQEPELESVGDEPSVSVVLGLADAVPTLPEVMFSDPDAESVGDEMPVGPALISPEAVPMAVLSFQEPEPEGVGDKTPVDPMLIVGESPEEVNLVGTDVPGMPKPEPNVEFHDPVLWVGDTPAELEIGPVPCEDIFAAVGTLVSVPEGDPNSVPVLFHESDGWLGRADEPVIGDDPWDVGMEPVNPDPEVIPDERAPPAVLFQDPDAVGLSEPGHVCEGPPVPPGG</sequence>
<evidence type="ECO:0000313" key="3">
    <source>
        <dbReference type="Proteomes" id="UP000766486"/>
    </source>
</evidence>
<feature type="region of interest" description="Disordered" evidence="1">
    <location>
        <begin position="237"/>
        <end position="259"/>
    </location>
</feature>
<reference evidence="2 3" key="1">
    <citation type="submission" date="2019-06" db="EMBL/GenBank/DDBJ databases">
        <authorList>
            <person name="Broberg M."/>
        </authorList>
    </citation>
    <scope>NUCLEOTIDE SEQUENCE [LARGE SCALE GENOMIC DNA]</scope>
</reference>
<name>A0ABY6UHI3_BIOOC</name>
<evidence type="ECO:0000313" key="2">
    <source>
        <dbReference type="EMBL" id="VUC30689.1"/>
    </source>
</evidence>
<protein>
    <submittedName>
        <fullName evidence="2">Uncharacterized protein</fullName>
    </submittedName>
</protein>